<protein>
    <submittedName>
        <fullName evidence="2">Gfo/Idh/MocA family oxidoreductase</fullName>
    </submittedName>
</protein>
<evidence type="ECO:0000313" key="2">
    <source>
        <dbReference type="EMBL" id="RYV51606.1"/>
    </source>
</evidence>
<dbReference type="InterPro" id="IPR000683">
    <property type="entry name" value="Gfo/Idh/MocA-like_OxRdtase_N"/>
</dbReference>
<feature type="domain" description="Gfo/Idh/MocA-like oxidoreductase N-terminal" evidence="1">
    <location>
        <begin position="17"/>
        <end position="129"/>
    </location>
</feature>
<evidence type="ECO:0000259" key="1">
    <source>
        <dbReference type="Pfam" id="PF01408"/>
    </source>
</evidence>
<dbReference type="Gene3D" id="3.40.50.720">
    <property type="entry name" value="NAD(P)-binding Rossmann-like Domain"/>
    <property type="match status" value="1"/>
</dbReference>
<sequence>MTHSLDPGTANGIAQARFAIVGSGWRAEFFARLARLMPERFAVTAVVSRGEERRADVARAWGVPTAPTIAAAFELELPDFVVVAVPWAVSPGVIRELVAWDVPVLAETPPAPDLAGLRALWADVGQSGLVQVAEHSPFMPAHAARLAALRLGLVGEVTSVQISSTHQYHAVAVIRAMLGVGVGVGGDAGAGSSGVGFGVVDVSARTFTAPLVDPITRAGWTSDDTARDATTTIATLDFGDGRSGLYDFTDNQWHNPLRTNRIVVRGSRGELVDDRIVRLTGDRTVVESHLVRRQAGIEQNLDGFDLDHLSVDGQVLYRNVFQGARLADDDLAVAALLAGTAAWVAGGPAPYPLAQGCQDHLLGLAIGTAARTGVSVRTHVEAWAH</sequence>
<gene>
    <name evidence="2" type="ORF">EUA98_07715</name>
</gene>
<dbReference type="AlphaFoldDB" id="A0A4Q5N0Q2"/>
<dbReference type="GO" id="GO:0000166">
    <property type="term" value="F:nucleotide binding"/>
    <property type="evidence" value="ECO:0007669"/>
    <property type="project" value="InterPro"/>
</dbReference>
<dbReference type="Pfam" id="PF01408">
    <property type="entry name" value="GFO_IDH_MocA"/>
    <property type="match status" value="1"/>
</dbReference>
<dbReference type="SUPFAM" id="SSF51735">
    <property type="entry name" value="NAD(P)-binding Rossmann-fold domains"/>
    <property type="match status" value="1"/>
</dbReference>
<dbReference type="RefSeq" id="WP_130102090.1">
    <property type="nucleotide sequence ID" value="NZ_SDWW01000014.1"/>
</dbReference>
<dbReference type="InterPro" id="IPR036291">
    <property type="entry name" value="NAD(P)-bd_dom_sf"/>
</dbReference>
<organism evidence="2 3">
    <name type="scientific">Pengzhenrongella frigida</name>
    <dbReference type="NCBI Taxonomy" id="1259133"/>
    <lineage>
        <taxon>Bacteria</taxon>
        <taxon>Bacillati</taxon>
        <taxon>Actinomycetota</taxon>
        <taxon>Actinomycetes</taxon>
        <taxon>Micrococcales</taxon>
        <taxon>Pengzhenrongella</taxon>
    </lineage>
</organism>
<dbReference type="Proteomes" id="UP000293764">
    <property type="component" value="Unassembled WGS sequence"/>
</dbReference>
<dbReference type="EMBL" id="SDWW01000014">
    <property type="protein sequence ID" value="RYV51606.1"/>
    <property type="molecule type" value="Genomic_DNA"/>
</dbReference>
<comment type="caution">
    <text evidence="2">The sequence shown here is derived from an EMBL/GenBank/DDBJ whole genome shotgun (WGS) entry which is preliminary data.</text>
</comment>
<reference evidence="2 3" key="1">
    <citation type="submission" date="2019-01" db="EMBL/GenBank/DDBJ databases">
        <title>Novel species of Cellulomonas.</title>
        <authorList>
            <person name="Liu Q."/>
            <person name="Xin Y.-H."/>
        </authorList>
    </citation>
    <scope>NUCLEOTIDE SEQUENCE [LARGE SCALE GENOMIC DNA]</scope>
    <source>
        <strain evidence="2 3">HLT2-17</strain>
    </source>
</reference>
<name>A0A4Q5N0Q2_9MICO</name>
<evidence type="ECO:0000313" key="3">
    <source>
        <dbReference type="Proteomes" id="UP000293764"/>
    </source>
</evidence>
<dbReference type="OrthoDB" id="9772350at2"/>
<proteinExistence type="predicted"/>
<accession>A0A4Q5N0Q2</accession>
<keyword evidence="3" id="KW-1185">Reference proteome</keyword>